<reference evidence="2" key="1">
    <citation type="journal article" date="2024" name="IScience">
        <title>Strigolactones Initiate the Formation of Haustorium-like Structures in Castilleja.</title>
        <authorList>
            <person name="Buerger M."/>
            <person name="Peterson D."/>
            <person name="Chory J."/>
        </authorList>
    </citation>
    <scope>NUCLEOTIDE SEQUENCE [LARGE SCALE GENOMIC DNA]</scope>
</reference>
<comment type="caution">
    <text evidence="1">The sequence shown here is derived from an EMBL/GenBank/DDBJ whole genome shotgun (WGS) entry which is preliminary data.</text>
</comment>
<protein>
    <submittedName>
        <fullName evidence="1">Uncharacterized protein</fullName>
    </submittedName>
</protein>
<accession>A0ABD3C9X6</accession>
<organism evidence="1 2">
    <name type="scientific">Castilleja foliolosa</name>
    <dbReference type="NCBI Taxonomy" id="1961234"/>
    <lineage>
        <taxon>Eukaryota</taxon>
        <taxon>Viridiplantae</taxon>
        <taxon>Streptophyta</taxon>
        <taxon>Embryophyta</taxon>
        <taxon>Tracheophyta</taxon>
        <taxon>Spermatophyta</taxon>
        <taxon>Magnoliopsida</taxon>
        <taxon>eudicotyledons</taxon>
        <taxon>Gunneridae</taxon>
        <taxon>Pentapetalae</taxon>
        <taxon>asterids</taxon>
        <taxon>lamiids</taxon>
        <taxon>Lamiales</taxon>
        <taxon>Orobanchaceae</taxon>
        <taxon>Pedicularideae</taxon>
        <taxon>Castillejinae</taxon>
        <taxon>Castilleja</taxon>
    </lineage>
</organism>
<name>A0ABD3C9X6_9LAMI</name>
<gene>
    <name evidence="1" type="ORF">CASFOL_030179</name>
</gene>
<dbReference type="Proteomes" id="UP001632038">
    <property type="component" value="Unassembled WGS sequence"/>
</dbReference>
<dbReference type="EMBL" id="JAVIJP010000047">
    <property type="protein sequence ID" value="KAL3626630.1"/>
    <property type="molecule type" value="Genomic_DNA"/>
</dbReference>
<evidence type="ECO:0000313" key="1">
    <source>
        <dbReference type="EMBL" id="KAL3626630.1"/>
    </source>
</evidence>
<dbReference type="InterPro" id="IPR011990">
    <property type="entry name" value="TPR-like_helical_dom_sf"/>
</dbReference>
<sequence>MCWSTSMLKDTILIQEAEVLKRLKNESDVKLALDYFKYISNSSSFKHTQLTYRTMIQKLGHIGEMDALLGENRFHMINPLYA</sequence>
<dbReference type="AlphaFoldDB" id="A0ABD3C9X6"/>
<keyword evidence="2" id="KW-1185">Reference proteome</keyword>
<evidence type="ECO:0000313" key="2">
    <source>
        <dbReference type="Proteomes" id="UP001632038"/>
    </source>
</evidence>
<dbReference type="Gene3D" id="1.25.40.10">
    <property type="entry name" value="Tetratricopeptide repeat domain"/>
    <property type="match status" value="1"/>
</dbReference>
<proteinExistence type="predicted"/>